<protein>
    <submittedName>
        <fullName evidence="1">Uncharacterized protein</fullName>
    </submittedName>
</protein>
<name>A0ABR2F4S8_9ROSI</name>
<dbReference type="Proteomes" id="UP001472677">
    <property type="component" value="Unassembled WGS sequence"/>
</dbReference>
<keyword evidence="2" id="KW-1185">Reference proteome</keyword>
<reference evidence="1 2" key="1">
    <citation type="journal article" date="2024" name="G3 (Bethesda)">
        <title>Genome assembly of Hibiscus sabdariffa L. provides insights into metabolisms of medicinal natural products.</title>
        <authorList>
            <person name="Kim T."/>
        </authorList>
    </citation>
    <scope>NUCLEOTIDE SEQUENCE [LARGE SCALE GENOMIC DNA]</scope>
    <source>
        <strain evidence="1">TK-2024</strain>
        <tissue evidence="1">Old leaves</tissue>
    </source>
</reference>
<evidence type="ECO:0000313" key="1">
    <source>
        <dbReference type="EMBL" id="KAK8572004.1"/>
    </source>
</evidence>
<proteinExistence type="predicted"/>
<accession>A0ABR2F4S8</accession>
<dbReference type="EMBL" id="JBBPBM010000008">
    <property type="protein sequence ID" value="KAK8572004.1"/>
    <property type="molecule type" value="Genomic_DNA"/>
</dbReference>
<comment type="caution">
    <text evidence="1">The sequence shown here is derived from an EMBL/GenBank/DDBJ whole genome shotgun (WGS) entry which is preliminary data.</text>
</comment>
<sequence length="68" mass="7310">METRKPVEHGAGLGIPSTSDTVLAHLWAAATTLRAADGADQVHFGTIAQPSELHFFDVSFIAFFFGIH</sequence>
<gene>
    <name evidence="1" type="ORF">V6N12_028068</name>
</gene>
<organism evidence="1 2">
    <name type="scientific">Hibiscus sabdariffa</name>
    <name type="common">roselle</name>
    <dbReference type="NCBI Taxonomy" id="183260"/>
    <lineage>
        <taxon>Eukaryota</taxon>
        <taxon>Viridiplantae</taxon>
        <taxon>Streptophyta</taxon>
        <taxon>Embryophyta</taxon>
        <taxon>Tracheophyta</taxon>
        <taxon>Spermatophyta</taxon>
        <taxon>Magnoliopsida</taxon>
        <taxon>eudicotyledons</taxon>
        <taxon>Gunneridae</taxon>
        <taxon>Pentapetalae</taxon>
        <taxon>rosids</taxon>
        <taxon>malvids</taxon>
        <taxon>Malvales</taxon>
        <taxon>Malvaceae</taxon>
        <taxon>Malvoideae</taxon>
        <taxon>Hibiscus</taxon>
    </lineage>
</organism>
<evidence type="ECO:0000313" key="2">
    <source>
        <dbReference type="Proteomes" id="UP001472677"/>
    </source>
</evidence>